<sequence length="1042" mass="118791">MDFRVLVCHNINGASSLSDDDLETYEDESTIILRVNNKYLIDINSQLDQQEDTFLLGRDIPNDNALASEDVWPKNLTSFDLFDPTESITEVLKKTKLGVETTTTQLVSIRYGKIAKDAKRLKGVKNQGALIKGTYVEIARAEEQLAKMCEIDQHRDVMTRDIMRGTGNRIKIRTLIGEINLPGWLEGTYSLSRESKHLEVCDWSRHCFTLYEMGVLFLYESFKYIDTKTIGEDILSKASPEITSTVRGLIVGKFQRERFKQLRSLSIVPKCTGGVDYSVPEGMLYGLFAVYMKILEVSSEGFLREERDKIVNIVHTYVPQGRRNFVSFKATGASHMLQAINNVLNVRDNILGITRTHKTLGRFYFATDTREYRDWVAEMGQRGFSAEHYADWVMRCDSTKLEEFFTLKTNFANFLRWWKIIPRDFRFSAVYKRTGARLSGKKLERHFDDVFVWFKNNVLPLIHRGDDGKLFSKIVELTIKSAYNEIPHCKPESLVSFLKALSFCVSGEKIDDQFRAVTVGASEEDGDGLFWSARQIYDVPTREGILLSAESLEGCEEYLSKITEDPMYEAASEDEVLRGETDKVHHLFPKDKVGQDWIAVPRFIGYSYKLYRARVRGEADVRVGFAEALLSPQCQYLRHGFVVKGGCRQARKRVVDRSYTNRIRLETPNEREGNYPCLVSKLVGAANRGVGSILVFYLARHIKMDQLLVDLINVYLSATNRFHDTFVGKLRSEWPQHEATFRESIRMWKRTGVLRLQEDLRMMMLTPGNCYVLDIKIEDALMKYFDVRVGLDSLVESMKTAKKISHLFKHVSDLMSFKGTGIDYYVWNAMIIITLILCPDFLESPKTIPIFTATNKKVVAIPVLMKDYTLGNVAMNAVRYLDTVAPPQLLSRELSPTEIGMLSSLVDVYLDSSDHIKSPRGLEGIYTPFQSWVGMGCLGVREKFEIMVPTSKPTQSHFVVTLSSGDVNESDAHKVRSVLDEGTGMGTLDIKIGDDGVIRITDNLPKVKRYKHLTHNEMLDGNIIRLDTASRFDTYMAAKILN</sequence>
<dbReference type="EMBL" id="MG470849">
    <property type="protein sequence ID" value="AXB87377.1"/>
    <property type="molecule type" value="Genomic_RNA"/>
</dbReference>
<name>A0A2Z5EML3_9REOV</name>
<reference evidence="1" key="1">
    <citation type="journal article" date="2018" name="Emerg. Infect. Dis.">
        <title>Equine Encephalosis Virus in India, 2008.</title>
        <authorList>
            <person name="Yadav P.D."/>
            <person name="Albarino C.G."/>
            <person name="Nyayanit D.A."/>
            <person name="Guerrero L."/>
            <person name="Jenks M.H."/>
            <person name="Sarkale P."/>
            <person name="Nichol S.T."/>
            <person name="Mourya D.T."/>
        </authorList>
    </citation>
    <scope>NUCLEOTIDE SEQUENCE</scope>
    <source>
        <strain evidence="1">88403/blood</strain>
    </source>
</reference>
<accession>A0A2Z5EML3</accession>
<evidence type="ECO:0000313" key="1">
    <source>
        <dbReference type="EMBL" id="AXB87377.1"/>
    </source>
</evidence>
<proteinExistence type="predicted"/>
<organism evidence="1">
    <name type="scientific">Equine encephalosis virus</name>
    <dbReference type="NCBI Taxonomy" id="201490"/>
    <lineage>
        <taxon>Viruses</taxon>
        <taxon>Riboviria</taxon>
        <taxon>Orthornavirae</taxon>
        <taxon>Duplornaviricota</taxon>
        <taxon>Resentoviricetes</taxon>
        <taxon>Reovirales</taxon>
        <taxon>Sedoreoviridae</taxon>
        <taxon>Orbivirus</taxon>
        <taxon>Orbivirus betaequi</taxon>
    </lineage>
</organism>
<protein>
    <submittedName>
        <fullName evidence="1">VP2</fullName>
    </submittedName>
</protein>